<keyword evidence="9" id="KW-1185">Reference proteome</keyword>
<evidence type="ECO:0000256" key="4">
    <source>
        <dbReference type="ARBA" id="ARBA00022753"/>
    </source>
</evidence>
<evidence type="ECO:0000256" key="2">
    <source>
        <dbReference type="ARBA" id="ARBA00004496"/>
    </source>
</evidence>
<proteinExistence type="predicted"/>
<dbReference type="Pfam" id="PF13949">
    <property type="entry name" value="ALIX_LYPXL_bnd"/>
    <property type="match status" value="1"/>
</dbReference>
<name>A0A4Z2DYL0_SCHJA</name>
<evidence type="ECO:0000313" key="8">
    <source>
        <dbReference type="EMBL" id="TNN21262.1"/>
    </source>
</evidence>
<feature type="region of interest" description="Disordered" evidence="6">
    <location>
        <begin position="713"/>
        <end position="741"/>
    </location>
</feature>
<evidence type="ECO:0000256" key="5">
    <source>
        <dbReference type="SAM" id="Coils"/>
    </source>
</evidence>
<accession>A0A4Z2DYL0</accession>
<evidence type="ECO:0000256" key="3">
    <source>
        <dbReference type="ARBA" id="ARBA00022490"/>
    </source>
</evidence>
<feature type="coiled-coil region" evidence="5">
    <location>
        <begin position="539"/>
        <end position="566"/>
    </location>
</feature>
<feature type="region of interest" description="Disordered" evidence="6">
    <location>
        <begin position="834"/>
        <end position="858"/>
    </location>
</feature>
<dbReference type="GO" id="GO:0005768">
    <property type="term" value="C:endosome"/>
    <property type="evidence" value="ECO:0007669"/>
    <property type="project" value="UniProtKB-SubCell"/>
</dbReference>
<dbReference type="Proteomes" id="UP000311919">
    <property type="component" value="Unassembled WGS sequence"/>
</dbReference>
<dbReference type="OrthoDB" id="2141925at2759"/>
<dbReference type="PANTHER" id="PTHR23030:SF30">
    <property type="entry name" value="TYROSINE-PROTEIN PHOSPHATASE NON-RECEPTOR TYPE 23"/>
    <property type="match status" value="1"/>
</dbReference>
<keyword evidence="5" id="KW-0175">Coiled coil</keyword>
<dbReference type="Gene3D" id="1.25.40.280">
    <property type="entry name" value="alix/aip1 like domains"/>
    <property type="match status" value="1"/>
</dbReference>
<dbReference type="GO" id="GO:0043328">
    <property type="term" value="P:protein transport to vacuole involved in ubiquitin-dependent protein catabolic process via the multivesicular body sorting pathway"/>
    <property type="evidence" value="ECO:0007669"/>
    <property type="project" value="TreeGrafter"/>
</dbReference>
<protein>
    <submittedName>
        <fullName evidence="8">Programmed cell death 6-interacting protein isoform 1</fullName>
    </submittedName>
</protein>
<dbReference type="InterPro" id="IPR038499">
    <property type="entry name" value="BRO1_sf"/>
</dbReference>
<feature type="region of interest" description="Disordered" evidence="6">
    <location>
        <begin position="443"/>
        <end position="462"/>
    </location>
</feature>
<dbReference type="Gene3D" id="1.20.120.560">
    <property type="entry name" value="alix/aip1 in complex with the ypdl late domain"/>
    <property type="match status" value="1"/>
</dbReference>
<reference evidence="8 9" key="1">
    <citation type="submission" date="2019-03" db="EMBL/GenBank/DDBJ databases">
        <title>An improved genome assembly of the fluke Schistosoma japonicum.</title>
        <authorList>
            <person name="Hu W."/>
            <person name="Luo F."/>
            <person name="Yin M."/>
            <person name="Mo X."/>
            <person name="Sun C."/>
            <person name="Wu Q."/>
            <person name="Zhu B."/>
            <person name="Xiang M."/>
            <person name="Wang J."/>
            <person name="Wang Y."/>
            <person name="Zhang T."/>
            <person name="Xu B."/>
            <person name="Zheng H."/>
            <person name="Feng Z."/>
        </authorList>
    </citation>
    <scope>NUCLEOTIDE SEQUENCE [LARGE SCALE GENOMIC DNA]</scope>
    <source>
        <strain evidence="8">HuSjv2</strain>
        <tissue evidence="8">Worms</tissue>
    </source>
</reference>
<dbReference type="Pfam" id="PF03097">
    <property type="entry name" value="BRO1"/>
    <property type="match status" value="1"/>
</dbReference>
<dbReference type="EMBL" id="SKCS01000008">
    <property type="protein sequence ID" value="TNN21262.1"/>
    <property type="molecule type" value="Genomic_DNA"/>
</dbReference>
<sequence>MNFLSIPIKKSAAIDLLNHLKQLIAQQYDAETANACSDSLTELAAMRNVVCVKGDNYNPTVEGFAAYYDALYQLEGRLTVNIASRVDFKWSDISGRINKKESSLKFERMNVLFCYGAAHSEVGESCRSNCENSLQQALKSFKTASSTFDYISSDMLPGVRDPLPDLTSPALTLFSTLMLAQAYECVFLKAEKDEKKPAILARISSTLTNLYEDCLVKCSGGAKNVVPKEWPGVLSMKKGLYEALTQYYQSKDCCESKQYGEQVARLSLAYELIKGAARNSCFPRKYLVEQLKHEEAVATKDNDHIYHDNVPTKLSLPAVQSVDVIKKTPLAFPLSSSQNKDYFEELLPIAVTEAVNTSKGVRASLIDGEICKLQEASAKVNDALASYNLPAALQAKESNSILDSILSKAVSIRHEGGAEKLYQQLMSIPECVQRNKEIIEAERSTLDDEEKSDDSLRTQYGERWSRKPSKELNKLWRSDIQKCLNLLEQTTKTDASLLERYEKYKEELEMLSKPEDTLKALIQSEIERTEDDNDVGSNNVELKSELTDLCKKLEDLKLERNQIIEQLKLIDYSPDLVKKLLASYNDHGEQVDLQIATDMLDEKMLSVRKLIQDNLHRNENLLNELQTKGDMLYGGSGGNSKDKGLLTKLNLAADEYSALREAVRDAMKFYAELTEICVNTQCKIEDFCAARTTEKNELMSDITTNISRVRVTDQQGLPKPSMPPRPDPSYINRVNPTPTHPPVPMPTPTMNMMNNTSYPMHPQTWTPQGFPMMPQASPYGMAPYPPMYTYYSPYPTMPMPPNTAFSPPMMQPHMMNPPGANNLPNATGGTVNVPNLPGSNGGANFQGQYLPGQPSAQP</sequence>
<dbReference type="AlphaFoldDB" id="A0A4Z2DYL0"/>
<evidence type="ECO:0000259" key="7">
    <source>
        <dbReference type="PROSITE" id="PS51180"/>
    </source>
</evidence>
<organism evidence="8 9">
    <name type="scientific">Schistosoma japonicum</name>
    <name type="common">Blood fluke</name>
    <dbReference type="NCBI Taxonomy" id="6182"/>
    <lineage>
        <taxon>Eukaryota</taxon>
        <taxon>Metazoa</taxon>
        <taxon>Spiralia</taxon>
        <taxon>Lophotrochozoa</taxon>
        <taxon>Platyhelminthes</taxon>
        <taxon>Trematoda</taxon>
        <taxon>Digenea</taxon>
        <taxon>Strigeidida</taxon>
        <taxon>Schistosomatoidea</taxon>
        <taxon>Schistosomatidae</taxon>
        <taxon>Schistosoma</taxon>
    </lineage>
</organism>
<comment type="caution">
    <text evidence="8">The sequence shown here is derived from an EMBL/GenBank/DDBJ whole genome shotgun (WGS) entry which is preliminary data.</text>
</comment>
<dbReference type="STRING" id="6182.A0A4Z2DYL0"/>
<gene>
    <name evidence="8" type="ORF">EWB00_010427</name>
</gene>
<dbReference type="PROSITE" id="PS51180">
    <property type="entry name" value="BRO1"/>
    <property type="match status" value="1"/>
</dbReference>
<evidence type="ECO:0000313" key="9">
    <source>
        <dbReference type="Proteomes" id="UP000311919"/>
    </source>
</evidence>
<comment type="subcellular location">
    <subcellularLocation>
        <location evidence="2">Cytoplasm</location>
    </subcellularLocation>
    <subcellularLocation>
        <location evidence="1">Endosome</location>
    </subcellularLocation>
</comment>
<keyword evidence="4" id="KW-0967">Endosome</keyword>
<evidence type="ECO:0000256" key="6">
    <source>
        <dbReference type="SAM" id="MobiDB-lite"/>
    </source>
</evidence>
<dbReference type="CDD" id="cd09034">
    <property type="entry name" value="BRO1_Alix_like"/>
    <property type="match status" value="1"/>
</dbReference>
<dbReference type="SMART" id="SM01041">
    <property type="entry name" value="BRO1"/>
    <property type="match status" value="1"/>
</dbReference>
<dbReference type="InterPro" id="IPR004328">
    <property type="entry name" value="BRO1_dom"/>
</dbReference>
<feature type="domain" description="BRO1" evidence="7">
    <location>
        <begin position="2"/>
        <end position="391"/>
    </location>
</feature>
<keyword evidence="3" id="KW-0963">Cytoplasm</keyword>
<dbReference type="InterPro" id="IPR025304">
    <property type="entry name" value="ALIX_V_dom"/>
</dbReference>
<dbReference type="PANTHER" id="PTHR23030">
    <property type="entry name" value="PCD6 INTERACTING PROTEIN-RELATED"/>
    <property type="match status" value="1"/>
</dbReference>
<dbReference type="Gene3D" id="1.20.140.50">
    <property type="entry name" value="alix/aip1 like domains"/>
    <property type="match status" value="1"/>
</dbReference>
<evidence type="ECO:0000256" key="1">
    <source>
        <dbReference type="ARBA" id="ARBA00004177"/>
    </source>
</evidence>